<organism evidence="1 2">
    <name type="scientific">Methylopila jiangsuensis</name>
    <dbReference type="NCBI Taxonomy" id="586230"/>
    <lineage>
        <taxon>Bacteria</taxon>
        <taxon>Pseudomonadati</taxon>
        <taxon>Pseudomonadota</taxon>
        <taxon>Alphaproteobacteria</taxon>
        <taxon>Hyphomicrobiales</taxon>
        <taxon>Methylopilaceae</taxon>
        <taxon>Methylopila</taxon>
    </lineage>
</organism>
<reference evidence="1" key="2">
    <citation type="submission" date="2023-01" db="EMBL/GenBank/DDBJ databases">
        <authorList>
            <person name="Sun Q."/>
            <person name="Evtushenko L."/>
        </authorList>
    </citation>
    <scope>NUCLEOTIDE SEQUENCE</scope>
    <source>
        <strain evidence="1">VKM B-2555</strain>
    </source>
</reference>
<proteinExistence type="predicted"/>
<evidence type="ECO:0008006" key="3">
    <source>
        <dbReference type="Google" id="ProtNLM"/>
    </source>
</evidence>
<comment type="caution">
    <text evidence="1">The sequence shown here is derived from an EMBL/GenBank/DDBJ whole genome shotgun (WGS) entry which is preliminary data.</text>
</comment>
<accession>A0A9W6N553</accession>
<dbReference type="RefSeq" id="WP_271205833.1">
    <property type="nucleotide sequence ID" value="NZ_BSFK01000016.1"/>
</dbReference>
<dbReference type="AlphaFoldDB" id="A0A9W6N553"/>
<sequence length="167" mass="18072">MSALHIDAALIEREIAALIDACPEMAEDEQLRADMIEGETDAHGLLSRIIRAALWEAAQQDAIKALAATYGKRRDASAKREEALRAMAFRLMQAADLRKVPLPEATLSIARVAPSVIVEDPDALPAELTRTKVEPDKKAIKERLDAGEIVPGATLSNGGERLNVRVA</sequence>
<protein>
    <recommendedName>
        <fullName evidence="3">Siphovirus Gp157 family protein</fullName>
    </recommendedName>
</protein>
<keyword evidence="2" id="KW-1185">Reference proteome</keyword>
<dbReference type="InterPro" id="IPR008840">
    <property type="entry name" value="Sipho_Gp157"/>
</dbReference>
<gene>
    <name evidence="1" type="ORF">GCM10008171_32670</name>
</gene>
<reference evidence="1" key="1">
    <citation type="journal article" date="2014" name="Int. J. Syst. Evol. Microbiol.">
        <title>Complete genome sequence of Corynebacterium casei LMG S-19264T (=DSM 44701T), isolated from a smear-ripened cheese.</title>
        <authorList>
            <consortium name="US DOE Joint Genome Institute (JGI-PGF)"/>
            <person name="Walter F."/>
            <person name="Albersmeier A."/>
            <person name="Kalinowski J."/>
            <person name="Ruckert C."/>
        </authorList>
    </citation>
    <scope>NUCLEOTIDE SEQUENCE</scope>
    <source>
        <strain evidence="1">VKM B-2555</strain>
    </source>
</reference>
<evidence type="ECO:0000313" key="2">
    <source>
        <dbReference type="Proteomes" id="UP001143364"/>
    </source>
</evidence>
<name>A0A9W6N553_9HYPH</name>
<evidence type="ECO:0000313" key="1">
    <source>
        <dbReference type="EMBL" id="GLK78013.1"/>
    </source>
</evidence>
<dbReference type="Proteomes" id="UP001143364">
    <property type="component" value="Unassembled WGS sequence"/>
</dbReference>
<dbReference type="Pfam" id="PF05565">
    <property type="entry name" value="Sipho_Gp157"/>
    <property type="match status" value="1"/>
</dbReference>
<dbReference type="EMBL" id="BSFK01000016">
    <property type="protein sequence ID" value="GLK78013.1"/>
    <property type="molecule type" value="Genomic_DNA"/>
</dbReference>